<name>A0AA37XBX5_9MICO</name>
<evidence type="ECO:0000313" key="3">
    <source>
        <dbReference type="EMBL" id="GMA28905.1"/>
    </source>
</evidence>
<organism evidence="3 4">
    <name type="scientific">Arenivirga flava</name>
    <dbReference type="NCBI Taxonomy" id="1930060"/>
    <lineage>
        <taxon>Bacteria</taxon>
        <taxon>Bacillati</taxon>
        <taxon>Actinomycetota</taxon>
        <taxon>Actinomycetes</taxon>
        <taxon>Micrococcales</taxon>
        <taxon>Microbacteriaceae</taxon>
        <taxon>Arenivirga</taxon>
    </lineage>
</organism>
<comment type="caution">
    <text evidence="3">The sequence shown here is derived from an EMBL/GenBank/DDBJ whole genome shotgun (WGS) entry which is preliminary data.</text>
</comment>
<keyword evidence="2" id="KW-1133">Transmembrane helix</keyword>
<dbReference type="RefSeq" id="WP_284232519.1">
    <property type="nucleotide sequence ID" value="NZ_BSUL01000001.1"/>
</dbReference>
<keyword evidence="2" id="KW-0472">Membrane</keyword>
<dbReference type="Proteomes" id="UP001157160">
    <property type="component" value="Unassembled WGS sequence"/>
</dbReference>
<feature type="transmembrane region" description="Helical" evidence="2">
    <location>
        <begin position="28"/>
        <end position="47"/>
    </location>
</feature>
<keyword evidence="2" id="KW-0812">Transmembrane</keyword>
<keyword evidence="4" id="KW-1185">Reference proteome</keyword>
<gene>
    <name evidence="3" type="ORF">GCM10025874_21580</name>
</gene>
<sequence length="222" mass="24787">MSDAEGEWVALPRLRFWGRFLSLHGDSVASLLLVASPLILQLVLWGIRAVTEPSLWTTLLIALLGATFFSSILAAFLVQPTVRIRSDGGAWRVRRRVHSPEEIDRAVQHARDDHDQLWLALGDRRRIRFSVPVPTRAEPQLDARQLAAVIALVERAPIELPPPKQDPWDPKGRFAHLDRQGFLDAADAAQLLRDPPATGFAPNADSRPKPRKGGVDRYPWSA</sequence>
<dbReference type="EMBL" id="BSUL01000001">
    <property type="protein sequence ID" value="GMA28905.1"/>
    <property type="molecule type" value="Genomic_DNA"/>
</dbReference>
<feature type="transmembrane region" description="Helical" evidence="2">
    <location>
        <begin position="59"/>
        <end position="78"/>
    </location>
</feature>
<evidence type="ECO:0000256" key="1">
    <source>
        <dbReference type="SAM" id="MobiDB-lite"/>
    </source>
</evidence>
<dbReference type="AlphaFoldDB" id="A0AA37XBX5"/>
<evidence type="ECO:0000313" key="4">
    <source>
        <dbReference type="Proteomes" id="UP001157160"/>
    </source>
</evidence>
<feature type="region of interest" description="Disordered" evidence="1">
    <location>
        <begin position="193"/>
        <end position="222"/>
    </location>
</feature>
<reference evidence="3 4" key="1">
    <citation type="journal article" date="2014" name="Int. J. Syst. Evol. Microbiol.">
        <title>Complete genome sequence of Corynebacterium casei LMG S-19264T (=DSM 44701T), isolated from a smear-ripened cheese.</title>
        <authorList>
            <consortium name="US DOE Joint Genome Institute (JGI-PGF)"/>
            <person name="Walter F."/>
            <person name="Albersmeier A."/>
            <person name="Kalinowski J."/>
            <person name="Ruckert C."/>
        </authorList>
    </citation>
    <scope>NUCLEOTIDE SEQUENCE [LARGE SCALE GENOMIC DNA]</scope>
    <source>
        <strain evidence="3 4">NBRC 112289</strain>
    </source>
</reference>
<proteinExistence type="predicted"/>
<evidence type="ECO:0000256" key="2">
    <source>
        <dbReference type="SAM" id="Phobius"/>
    </source>
</evidence>
<accession>A0AA37XBX5</accession>
<protein>
    <submittedName>
        <fullName evidence="3">Uncharacterized protein</fullName>
    </submittedName>
</protein>